<reference evidence="1 2" key="1">
    <citation type="submission" date="2018-06" db="EMBL/GenBank/DDBJ databases">
        <authorList>
            <consortium name="Pathogen Informatics"/>
            <person name="Doyle S."/>
        </authorList>
    </citation>
    <scope>NUCLEOTIDE SEQUENCE [LARGE SCALE GENOMIC DNA]</scope>
    <source>
        <strain evidence="1 2">NCTC7915</strain>
    </source>
</reference>
<sequence>MAVAWSVPQGAVEVVGEWRVIVPLVLCRQLFDQSCRPGAWHLTPVRSTTIEVT</sequence>
<evidence type="ECO:0000313" key="1">
    <source>
        <dbReference type="EMBL" id="STD07996.1"/>
    </source>
</evidence>
<dbReference type="Proteomes" id="UP000254118">
    <property type="component" value="Unassembled WGS sequence"/>
</dbReference>
<dbReference type="AlphaFoldDB" id="A0AA46BMS1"/>
<comment type="caution">
    <text evidence="1">The sequence shown here is derived from an EMBL/GenBank/DDBJ whole genome shotgun (WGS) entry which is preliminary data.</text>
</comment>
<name>A0AA46BMS1_9MICO</name>
<proteinExistence type="predicted"/>
<accession>A0AA46BMS1</accession>
<evidence type="ECO:0000313" key="2">
    <source>
        <dbReference type="Proteomes" id="UP000254118"/>
    </source>
</evidence>
<protein>
    <submittedName>
        <fullName evidence="1">Uncharacterized protein</fullName>
    </submittedName>
</protein>
<gene>
    <name evidence="1" type="ORF">NCTC7915_00893</name>
</gene>
<dbReference type="EMBL" id="UFYA01000001">
    <property type="protein sequence ID" value="STD07996.1"/>
    <property type="molecule type" value="Genomic_DNA"/>
</dbReference>
<organism evidence="1 2">
    <name type="scientific">Dermatophilus congolensis</name>
    <dbReference type="NCBI Taxonomy" id="1863"/>
    <lineage>
        <taxon>Bacteria</taxon>
        <taxon>Bacillati</taxon>
        <taxon>Actinomycetota</taxon>
        <taxon>Actinomycetes</taxon>
        <taxon>Micrococcales</taxon>
        <taxon>Dermatophilaceae</taxon>
        <taxon>Dermatophilus</taxon>
    </lineage>
</organism>